<accession>A0A8J3UH46</accession>
<evidence type="ECO:0000313" key="2">
    <source>
        <dbReference type="Proteomes" id="UP000644610"/>
    </source>
</evidence>
<dbReference type="AlphaFoldDB" id="A0A8J3UH46"/>
<organism evidence="1 2">
    <name type="scientific">Planotetraspora silvatica</name>
    <dbReference type="NCBI Taxonomy" id="234614"/>
    <lineage>
        <taxon>Bacteria</taxon>
        <taxon>Bacillati</taxon>
        <taxon>Actinomycetota</taxon>
        <taxon>Actinomycetes</taxon>
        <taxon>Streptosporangiales</taxon>
        <taxon>Streptosporangiaceae</taxon>
        <taxon>Planotetraspora</taxon>
    </lineage>
</organism>
<keyword evidence="2" id="KW-1185">Reference proteome</keyword>
<reference evidence="1" key="1">
    <citation type="submission" date="2021-01" db="EMBL/GenBank/DDBJ databases">
        <title>Whole genome shotgun sequence of Planotetraspora silvatica NBRC 100141.</title>
        <authorList>
            <person name="Komaki H."/>
            <person name="Tamura T."/>
        </authorList>
    </citation>
    <scope>NUCLEOTIDE SEQUENCE</scope>
    <source>
        <strain evidence="1">NBRC 100141</strain>
    </source>
</reference>
<dbReference type="EMBL" id="BOOQ01000001">
    <property type="protein sequence ID" value="GII43587.1"/>
    <property type="molecule type" value="Genomic_DNA"/>
</dbReference>
<name>A0A8J3UH46_9ACTN</name>
<evidence type="ECO:0000313" key="1">
    <source>
        <dbReference type="EMBL" id="GII43587.1"/>
    </source>
</evidence>
<protein>
    <submittedName>
        <fullName evidence="1">Uncharacterized protein</fullName>
    </submittedName>
</protein>
<proteinExistence type="predicted"/>
<comment type="caution">
    <text evidence="1">The sequence shown here is derived from an EMBL/GenBank/DDBJ whole genome shotgun (WGS) entry which is preliminary data.</text>
</comment>
<dbReference type="Proteomes" id="UP000644610">
    <property type="component" value="Unassembled WGS sequence"/>
</dbReference>
<gene>
    <name evidence="1" type="ORF">Psi02_00110</name>
</gene>
<sequence>MFSLPALLTLIGATVVATIACALVLSSGALWPTALLSGGAAGGATLGLLPRLLKDHDDSN</sequence>